<proteinExistence type="predicted"/>
<evidence type="ECO:0000313" key="1">
    <source>
        <dbReference type="EMBL" id="TCO11035.1"/>
    </source>
</evidence>
<protein>
    <submittedName>
        <fullName evidence="1">Uncharacterized protein</fullName>
    </submittedName>
</protein>
<evidence type="ECO:0000313" key="2">
    <source>
        <dbReference type="Proteomes" id="UP000295221"/>
    </source>
</evidence>
<dbReference type="AlphaFoldDB" id="A0A4R2GNX8"/>
<accession>A0A4R2GNX8</accession>
<comment type="caution">
    <text evidence="1">The sequence shown here is derived from an EMBL/GenBank/DDBJ whole genome shotgun (WGS) entry which is preliminary data.</text>
</comment>
<gene>
    <name evidence="1" type="ORF">EV194_101669</name>
</gene>
<dbReference type="EMBL" id="SLWK01000001">
    <property type="protein sequence ID" value="TCO11035.1"/>
    <property type="molecule type" value="Genomic_DNA"/>
</dbReference>
<sequence>MFMRCISLRFYCIVVTIFVFSGLIKAQDQLSFAVKTSPSVEFNFTTVNQYLTGVTVSNAITLNIESDVQWDLYVGTQTDEPGFWNEISAYSIHGEKPPVSILQMRVRNLSNTSLVSGFVPLSDITDPVYIIGSEVEDFPVNCPDQGTNAPGSYLVNPNCYRFSIDLRVVPGFDYKAGLYSLTIQYVLVEDL</sequence>
<reference evidence="1 2" key="1">
    <citation type="submission" date="2019-03" db="EMBL/GenBank/DDBJ databases">
        <title>Genomic Encyclopedia of Type Strains, Phase IV (KMG-IV): sequencing the most valuable type-strain genomes for metagenomic binning, comparative biology and taxonomic classification.</title>
        <authorList>
            <person name="Goeker M."/>
        </authorList>
    </citation>
    <scope>NUCLEOTIDE SEQUENCE [LARGE SCALE GENOMIC DNA]</scope>
    <source>
        <strain evidence="1 2">DSM 24179</strain>
    </source>
</reference>
<dbReference type="Proteomes" id="UP000295221">
    <property type="component" value="Unassembled WGS sequence"/>
</dbReference>
<keyword evidence="2" id="KW-1185">Reference proteome</keyword>
<name>A0A4R2GNX8_9BACT</name>
<organism evidence="1 2">
    <name type="scientific">Natronoflexus pectinivorans</name>
    <dbReference type="NCBI Taxonomy" id="682526"/>
    <lineage>
        <taxon>Bacteria</taxon>
        <taxon>Pseudomonadati</taxon>
        <taxon>Bacteroidota</taxon>
        <taxon>Bacteroidia</taxon>
        <taxon>Marinilabiliales</taxon>
        <taxon>Marinilabiliaceae</taxon>
        <taxon>Natronoflexus</taxon>
    </lineage>
</organism>